<evidence type="ECO:0000313" key="2">
    <source>
        <dbReference type="EMBL" id="AWN39377.1"/>
    </source>
</evidence>
<sequence length="137" mass="14332">MRSFKIALMGALAVTGIGLSTAADAQGRYAPAGYRVSQPLPIRIRPRSWLDAGNVVEPGSTVAGLGNPATNPQLIAASNQLTPVYGRNDRFGGGILPDPITNGPFIGARSSAIRNVDFSAVDAIDPTSYVSRYGNPY</sequence>
<dbReference type="KEGG" id="mets:DK389_00920"/>
<organism evidence="2 3">
    <name type="scientific">Methylobacterium durans</name>
    <dbReference type="NCBI Taxonomy" id="2202825"/>
    <lineage>
        <taxon>Bacteria</taxon>
        <taxon>Pseudomonadati</taxon>
        <taxon>Pseudomonadota</taxon>
        <taxon>Alphaproteobacteria</taxon>
        <taxon>Hyphomicrobiales</taxon>
        <taxon>Methylobacteriaceae</taxon>
        <taxon>Methylobacterium</taxon>
    </lineage>
</organism>
<keyword evidence="3" id="KW-1185">Reference proteome</keyword>
<feature type="signal peptide" evidence="1">
    <location>
        <begin position="1"/>
        <end position="25"/>
    </location>
</feature>
<reference evidence="3" key="1">
    <citation type="submission" date="2018-05" db="EMBL/GenBank/DDBJ databases">
        <title>Complete Genome Sequence of Methylobacterium sp. 17SD2-17.</title>
        <authorList>
            <person name="Srinivasan S."/>
        </authorList>
    </citation>
    <scope>NUCLEOTIDE SEQUENCE [LARGE SCALE GENOMIC DNA]</scope>
    <source>
        <strain evidence="3">17SD2-17</strain>
    </source>
</reference>
<gene>
    <name evidence="2" type="ORF">DK389_00920</name>
</gene>
<dbReference type="Proteomes" id="UP000245926">
    <property type="component" value="Chromosome"/>
</dbReference>
<accession>A0A2U8VZZ9</accession>
<dbReference type="RefSeq" id="WP_109886902.1">
    <property type="nucleotide sequence ID" value="NZ_CP029550.1"/>
</dbReference>
<protein>
    <submittedName>
        <fullName evidence="2">Uncharacterized protein</fullName>
    </submittedName>
</protein>
<feature type="chain" id="PRO_5016150390" evidence="1">
    <location>
        <begin position="26"/>
        <end position="137"/>
    </location>
</feature>
<dbReference type="OrthoDB" id="8019541at2"/>
<keyword evidence="1" id="KW-0732">Signal</keyword>
<evidence type="ECO:0000313" key="3">
    <source>
        <dbReference type="Proteomes" id="UP000245926"/>
    </source>
</evidence>
<name>A0A2U8VZZ9_9HYPH</name>
<dbReference type="AlphaFoldDB" id="A0A2U8VZZ9"/>
<evidence type="ECO:0000256" key="1">
    <source>
        <dbReference type="SAM" id="SignalP"/>
    </source>
</evidence>
<dbReference type="EMBL" id="CP029550">
    <property type="protein sequence ID" value="AWN39377.1"/>
    <property type="molecule type" value="Genomic_DNA"/>
</dbReference>
<proteinExistence type="predicted"/>